<accession>A0A316YM97</accession>
<evidence type="ECO:0000313" key="5">
    <source>
        <dbReference type="EMBL" id="PWN90321.1"/>
    </source>
</evidence>
<feature type="chain" id="PRO_5016371046" description="Yeast cell wall synthesis Kre9/Knh1-like N-terminal domain-containing protein" evidence="3">
    <location>
        <begin position="19"/>
        <end position="251"/>
    </location>
</feature>
<feature type="compositionally biased region" description="Polar residues" evidence="2">
    <location>
        <begin position="177"/>
        <end position="205"/>
    </location>
</feature>
<name>A0A316YM97_9BASI</name>
<keyword evidence="1 3" id="KW-0732">Signal</keyword>
<keyword evidence="6" id="KW-1185">Reference proteome</keyword>
<gene>
    <name evidence="5" type="ORF">FA10DRAFT_286032</name>
</gene>
<feature type="region of interest" description="Disordered" evidence="2">
    <location>
        <begin position="155"/>
        <end position="205"/>
    </location>
</feature>
<dbReference type="Pfam" id="PF10342">
    <property type="entry name" value="Kre9_KNH"/>
    <property type="match status" value="1"/>
</dbReference>
<dbReference type="RefSeq" id="XP_025377519.1">
    <property type="nucleotide sequence ID" value="XM_025524046.1"/>
</dbReference>
<protein>
    <recommendedName>
        <fullName evidence="4">Yeast cell wall synthesis Kre9/Knh1-like N-terminal domain-containing protein</fullName>
    </recommendedName>
</protein>
<sequence length="251" mass="26418">MSPATLLCFFLQAFAALAQSPQMPTVTTEGGHMASVKHENSMSNGGAIEISILEPNGNTKWTTGANEKVSWSGSNPKTISVVLKHNSTAIHSKPTVLANKVSSSSNEAAVNINDVKPAKDYYIEVFEGDNTEGKPIATSSAFEIIAKPSTLSSDEAHIMPVPSTNTTSYNGKPREGTTLNPTMSHAEAQPQNGNTEDGNTISTFNTVGRTANSTAPVLPIHKSSSARTPTANQVILHVATVVALVTLTFVL</sequence>
<feature type="domain" description="Yeast cell wall synthesis Kre9/Knh1-like N-terminal" evidence="4">
    <location>
        <begin position="55"/>
        <end position="144"/>
    </location>
</feature>
<dbReference type="AlphaFoldDB" id="A0A316YM97"/>
<dbReference type="InterPro" id="IPR018466">
    <property type="entry name" value="Kre9/Knh1-like_N"/>
</dbReference>
<dbReference type="EMBL" id="KZ819636">
    <property type="protein sequence ID" value="PWN90321.1"/>
    <property type="molecule type" value="Genomic_DNA"/>
</dbReference>
<evidence type="ECO:0000313" key="6">
    <source>
        <dbReference type="Proteomes" id="UP000245768"/>
    </source>
</evidence>
<evidence type="ECO:0000256" key="3">
    <source>
        <dbReference type="SAM" id="SignalP"/>
    </source>
</evidence>
<evidence type="ECO:0000259" key="4">
    <source>
        <dbReference type="Pfam" id="PF10342"/>
    </source>
</evidence>
<dbReference type="GeneID" id="37045962"/>
<evidence type="ECO:0000256" key="1">
    <source>
        <dbReference type="ARBA" id="ARBA00022729"/>
    </source>
</evidence>
<organism evidence="5 6">
    <name type="scientific">Acaromyces ingoldii</name>
    <dbReference type="NCBI Taxonomy" id="215250"/>
    <lineage>
        <taxon>Eukaryota</taxon>
        <taxon>Fungi</taxon>
        <taxon>Dikarya</taxon>
        <taxon>Basidiomycota</taxon>
        <taxon>Ustilaginomycotina</taxon>
        <taxon>Exobasidiomycetes</taxon>
        <taxon>Exobasidiales</taxon>
        <taxon>Cryptobasidiaceae</taxon>
        <taxon>Acaromyces</taxon>
    </lineage>
</organism>
<dbReference type="InParanoid" id="A0A316YM97"/>
<proteinExistence type="predicted"/>
<dbReference type="Proteomes" id="UP000245768">
    <property type="component" value="Unassembled WGS sequence"/>
</dbReference>
<evidence type="ECO:0000256" key="2">
    <source>
        <dbReference type="SAM" id="MobiDB-lite"/>
    </source>
</evidence>
<feature type="signal peptide" evidence="3">
    <location>
        <begin position="1"/>
        <end position="18"/>
    </location>
</feature>
<reference evidence="5 6" key="1">
    <citation type="journal article" date="2018" name="Mol. Biol. Evol.">
        <title>Broad Genomic Sampling Reveals a Smut Pathogenic Ancestry of the Fungal Clade Ustilaginomycotina.</title>
        <authorList>
            <person name="Kijpornyongpan T."/>
            <person name="Mondo S.J."/>
            <person name="Barry K."/>
            <person name="Sandor L."/>
            <person name="Lee J."/>
            <person name="Lipzen A."/>
            <person name="Pangilinan J."/>
            <person name="LaButti K."/>
            <person name="Hainaut M."/>
            <person name="Henrissat B."/>
            <person name="Grigoriev I.V."/>
            <person name="Spatafora J.W."/>
            <person name="Aime M.C."/>
        </authorList>
    </citation>
    <scope>NUCLEOTIDE SEQUENCE [LARGE SCALE GENOMIC DNA]</scope>
    <source>
        <strain evidence="5 6">MCA 4198</strain>
    </source>
</reference>